<dbReference type="Proteomes" id="UP000053105">
    <property type="component" value="Unassembled WGS sequence"/>
</dbReference>
<organism evidence="2 3">
    <name type="scientific">Melipona quadrifasciata</name>
    <dbReference type="NCBI Taxonomy" id="166423"/>
    <lineage>
        <taxon>Eukaryota</taxon>
        <taxon>Metazoa</taxon>
        <taxon>Ecdysozoa</taxon>
        <taxon>Arthropoda</taxon>
        <taxon>Hexapoda</taxon>
        <taxon>Insecta</taxon>
        <taxon>Pterygota</taxon>
        <taxon>Neoptera</taxon>
        <taxon>Endopterygota</taxon>
        <taxon>Hymenoptera</taxon>
        <taxon>Apocrita</taxon>
        <taxon>Aculeata</taxon>
        <taxon>Apoidea</taxon>
        <taxon>Anthophila</taxon>
        <taxon>Apidae</taxon>
        <taxon>Melipona</taxon>
    </lineage>
</organism>
<sequence>MAFERNDREEEEGSSIEDDSRMQISTGSHVQGIKGIRKPVPLLSGYRLSAK</sequence>
<evidence type="ECO:0000313" key="3">
    <source>
        <dbReference type="Proteomes" id="UP000053105"/>
    </source>
</evidence>
<name>A0A0M8ZW90_9HYME</name>
<gene>
    <name evidence="2" type="ORF">WN51_01494</name>
</gene>
<feature type="region of interest" description="Disordered" evidence="1">
    <location>
        <begin position="1"/>
        <end position="33"/>
    </location>
</feature>
<protein>
    <submittedName>
        <fullName evidence="2">Uncharacterized protein</fullName>
    </submittedName>
</protein>
<dbReference type="EMBL" id="KQ435821">
    <property type="protein sequence ID" value="KOX72395.1"/>
    <property type="molecule type" value="Genomic_DNA"/>
</dbReference>
<evidence type="ECO:0000313" key="2">
    <source>
        <dbReference type="EMBL" id="KOX72395.1"/>
    </source>
</evidence>
<evidence type="ECO:0000256" key="1">
    <source>
        <dbReference type="SAM" id="MobiDB-lite"/>
    </source>
</evidence>
<reference evidence="2 3" key="1">
    <citation type="submission" date="2015-07" db="EMBL/GenBank/DDBJ databases">
        <title>The genome of Melipona quadrifasciata.</title>
        <authorList>
            <person name="Pan H."/>
            <person name="Kapheim K."/>
        </authorList>
    </citation>
    <scope>NUCLEOTIDE SEQUENCE [LARGE SCALE GENOMIC DNA]</scope>
    <source>
        <strain evidence="2">0111107301</strain>
        <tissue evidence="2">Whole body</tissue>
    </source>
</reference>
<keyword evidence="3" id="KW-1185">Reference proteome</keyword>
<proteinExistence type="predicted"/>
<dbReference type="AlphaFoldDB" id="A0A0M8ZW90"/>
<accession>A0A0M8ZW90</accession>